<evidence type="ECO:0000256" key="4">
    <source>
        <dbReference type="ARBA" id="ARBA00022989"/>
    </source>
</evidence>
<dbReference type="Pfam" id="PF04226">
    <property type="entry name" value="Transgly_assoc"/>
    <property type="match status" value="1"/>
</dbReference>
<gene>
    <name evidence="7" type="ORF">SDC9_07714</name>
</gene>
<evidence type="ECO:0008006" key="8">
    <source>
        <dbReference type="Google" id="ProtNLM"/>
    </source>
</evidence>
<keyword evidence="4 6" id="KW-1133">Transmembrane helix</keyword>
<evidence type="ECO:0000256" key="3">
    <source>
        <dbReference type="ARBA" id="ARBA00022692"/>
    </source>
</evidence>
<keyword evidence="3 6" id="KW-0812">Transmembrane</keyword>
<feature type="transmembrane region" description="Helical" evidence="6">
    <location>
        <begin position="27"/>
        <end position="46"/>
    </location>
</feature>
<evidence type="ECO:0000256" key="5">
    <source>
        <dbReference type="ARBA" id="ARBA00023136"/>
    </source>
</evidence>
<proteinExistence type="predicted"/>
<keyword evidence="5 6" id="KW-0472">Membrane</keyword>
<evidence type="ECO:0000256" key="2">
    <source>
        <dbReference type="ARBA" id="ARBA00022475"/>
    </source>
</evidence>
<accession>A0A644T5A1</accession>
<keyword evidence="2" id="KW-1003">Cell membrane</keyword>
<feature type="transmembrane region" description="Helical" evidence="6">
    <location>
        <begin position="58"/>
        <end position="78"/>
    </location>
</feature>
<reference evidence="7" key="1">
    <citation type="submission" date="2019-08" db="EMBL/GenBank/DDBJ databases">
        <authorList>
            <person name="Kucharzyk K."/>
            <person name="Murdoch R.W."/>
            <person name="Higgins S."/>
            <person name="Loffler F."/>
        </authorList>
    </citation>
    <scope>NUCLEOTIDE SEQUENCE</scope>
</reference>
<dbReference type="EMBL" id="VSSQ01000017">
    <property type="protein sequence ID" value="MPL62115.1"/>
    <property type="molecule type" value="Genomic_DNA"/>
</dbReference>
<name>A0A644T5A1_9ZZZZ</name>
<dbReference type="PANTHER" id="PTHR33884:SF3">
    <property type="entry name" value="UPF0410 PROTEIN YMGE"/>
    <property type="match status" value="1"/>
</dbReference>
<evidence type="ECO:0000313" key="7">
    <source>
        <dbReference type="EMBL" id="MPL62115.1"/>
    </source>
</evidence>
<comment type="subcellular location">
    <subcellularLocation>
        <location evidence="1">Cell membrane</location>
        <topology evidence="1">Multi-pass membrane protein</topology>
    </subcellularLocation>
</comment>
<evidence type="ECO:0000256" key="1">
    <source>
        <dbReference type="ARBA" id="ARBA00004651"/>
    </source>
</evidence>
<dbReference type="GO" id="GO:0005886">
    <property type="term" value="C:plasma membrane"/>
    <property type="evidence" value="ECO:0007669"/>
    <property type="project" value="UniProtKB-SubCell"/>
</dbReference>
<dbReference type="PANTHER" id="PTHR33884">
    <property type="entry name" value="UPF0410 PROTEIN YMGE"/>
    <property type="match status" value="1"/>
</dbReference>
<feature type="transmembrane region" description="Helical" evidence="6">
    <location>
        <begin position="6"/>
        <end position="22"/>
    </location>
</feature>
<protein>
    <recommendedName>
        <fullName evidence="8">Transglycosylase associated protein</fullName>
    </recommendedName>
</protein>
<dbReference type="AlphaFoldDB" id="A0A644T5A1"/>
<dbReference type="InterPro" id="IPR007341">
    <property type="entry name" value="Transgly_assoc"/>
</dbReference>
<evidence type="ECO:0000256" key="6">
    <source>
        <dbReference type="SAM" id="Phobius"/>
    </source>
</evidence>
<comment type="caution">
    <text evidence="7">The sequence shown here is derived from an EMBL/GenBank/DDBJ whole genome shotgun (WGS) entry which is preliminary data.</text>
</comment>
<organism evidence="7">
    <name type="scientific">bioreactor metagenome</name>
    <dbReference type="NCBI Taxonomy" id="1076179"/>
    <lineage>
        <taxon>unclassified sequences</taxon>
        <taxon>metagenomes</taxon>
        <taxon>ecological metagenomes</taxon>
    </lineage>
</organism>
<sequence>MNLILWIVLGALAGWIASLIMGSNQGLLINIIVGVLGATIGGWVMSFFNQAGATGFNLYSLLVSVIGAIILIWIVRLIRK</sequence>